<accession>A0ABZ0JYV6</accession>
<protein>
    <recommendedName>
        <fullName evidence="3">Transmembrane cytochrome oxidase associated protein</fullName>
    </recommendedName>
</protein>
<organism evidence="1 2">
    <name type="scientific">Shewanella youngdeokensis</name>
    <dbReference type="NCBI Taxonomy" id="2999068"/>
    <lineage>
        <taxon>Bacteria</taxon>
        <taxon>Pseudomonadati</taxon>
        <taxon>Pseudomonadota</taxon>
        <taxon>Gammaproteobacteria</taxon>
        <taxon>Alteromonadales</taxon>
        <taxon>Shewanellaceae</taxon>
        <taxon>Shewanella</taxon>
    </lineage>
</organism>
<evidence type="ECO:0000313" key="2">
    <source>
        <dbReference type="Proteomes" id="UP001529491"/>
    </source>
</evidence>
<name>A0ABZ0JYV6_9GAMM</name>
<keyword evidence="2" id="KW-1185">Reference proteome</keyword>
<dbReference type="EMBL" id="CP136522">
    <property type="protein sequence ID" value="WOT05421.1"/>
    <property type="molecule type" value="Genomic_DNA"/>
</dbReference>
<gene>
    <name evidence="1" type="ORF">RGE70_00915</name>
</gene>
<evidence type="ECO:0008006" key="3">
    <source>
        <dbReference type="Google" id="ProtNLM"/>
    </source>
</evidence>
<dbReference type="Proteomes" id="UP001529491">
    <property type="component" value="Chromosome"/>
</dbReference>
<reference evidence="1 2" key="1">
    <citation type="submission" date="2023-10" db="EMBL/GenBank/DDBJ databases">
        <title>Complete genome sequence of Shewanella sp. DAU334.</title>
        <authorList>
            <person name="Lee Y.-S."/>
            <person name="Jeong H.-R."/>
            <person name="Hwang E.-J."/>
            <person name="Choi Y.-L."/>
            <person name="Kim G.-D."/>
        </authorList>
    </citation>
    <scope>NUCLEOTIDE SEQUENCE [LARGE SCALE GENOMIC DNA]</scope>
    <source>
        <strain evidence="1 2">DAU334</strain>
    </source>
</reference>
<evidence type="ECO:0000313" key="1">
    <source>
        <dbReference type="EMBL" id="WOT05421.1"/>
    </source>
</evidence>
<dbReference type="RefSeq" id="WP_310469680.1">
    <property type="nucleotide sequence ID" value="NZ_CP136522.1"/>
</dbReference>
<proteinExistence type="predicted"/>
<sequence length="181" mass="20392">MNSPKKNGRKTLLMLVLAFTVPVVAAKIILNFELYNGGATNKGELLDIGINYQSLDMRNPQPKEWQVLYQLPAICNTTCQDRLYILQQSNIALGRNQDRVHTIIMLDEQSDRTALVAYDFTTATPTLALSRLLNNQEFIIVDPLGSMVMRYPIATDHQAQIMQGKSIIADLRKMLKLSRIG</sequence>